<dbReference type="InterPro" id="IPR036770">
    <property type="entry name" value="Ankyrin_rpt-contain_sf"/>
</dbReference>
<feature type="domain" description="Fibronectin type-III" evidence="7">
    <location>
        <begin position="1574"/>
        <end position="1671"/>
    </location>
</feature>
<dbReference type="GO" id="GO:0007156">
    <property type="term" value="P:homophilic cell adhesion via plasma membrane adhesion molecules"/>
    <property type="evidence" value="ECO:0007669"/>
    <property type="project" value="TreeGrafter"/>
</dbReference>
<dbReference type="InterPro" id="IPR007110">
    <property type="entry name" value="Ig-like_dom"/>
</dbReference>
<dbReference type="InterPro" id="IPR013783">
    <property type="entry name" value="Ig-like_fold"/>
</dbReference>
<name>A0A4U5U3V7_COLLU</name>
<keyword evidence="2" id="KW-0393">Immunoglobulin domain</keyword>
<evidence type="ECO:0000256" key="2">
    <source>
        <dbReference type="ARBA" id="ARBA00023319"/>
    </source>
</evidence>
<dbReference type="PANTHER" id="PTHR13817:SF55">
    <property type="entry name" value="PROTEIN SIDEKICK-1"/>
    <property type="match status" value="1"/>
</dbReference>
<dbReference type="Gene3D" id="2.60.40.10">
    <property type="entry name" value="Immunoglobulins"/>
    <property type="match status" value="15"/>
</dbReference>
<feature type="domain" description="G-patch" evidence="5">
    <location>
        <begin position="239"/>
        <end position="285"/>
    </location>
</feature>
<dbReference type="Pfam" id="PF01585">
    <property type="entry name" value="G-patch"/>
    <property type="match status" value="1"/>
</dbReference>
<dbReference type="PRINTS" id="PR00014">
    <property type="entry name" value="FNTYPEIII"/>
</dbReference>
<dbReference type="InterPro" id="IPR036179">
    <property type="entry name" value="Ig-like_dom_sf"/>
</dbReference>
<dbReference type="FunFam" id="2.60.40.10:FF:000236">
    <property type="entry name" value="Sidekick cell adhesion molecule 2"/>
    <property type="match status" value="1"/>
</dbReference>
<evidence type="ECO:0000313" key="9">
    <source>
        <dbReference type="Proteomes" id="UP000298787"/>
    </source>
</evidence>
<dbReference type="FunFam" id="2.60.40.10:FF:000202">
    <property type="entry name" value="Sidekick cell adhesion molecule 1"/>
    <property type="match status" value="1"/>
</dbReference>
<feature type="region of interest" description="Disordered" evidence="3">
    <location>
        <begin position="291"/>
        <end position="326"/>
    </location>
</feature>
<feature type="domain" description="Fibronectin type-III" evidence="7">
    <location>
        <begin position="1474"/>
        <end position="1570"/>
    </location>
</feature>
<dbReference type="FunFam" id="2.60.40.10:FF:000237">
    <property type="entry name" value="Sidekick cell adhesion molecule 2"/>
    <property type="match status" value="1"/>
</dbReference>
<dbReference type="SUPFAM" id="SSF48726">
    <property type="entry name" value="Immunoglobulin"/>
    <property type="match status" value="3"/>
</dbReference>
<dbReference type="GO" id="GO:0045202">
    <property type="term" value="C:synapse"/>
    <property type="evidence" value="ECO:0007669"/>
    <property type="project" value="TreeGrafter"/>
</dbReference>
<feature type="domain" description="Ig-like" evidence="6">
    <location>
        <begin position="323"/>
        <end position="413"/>
    </location>
</feature>
<dbReference type="GO" id="GO:0003676">
    <property type="term" value="F:nucleic acid binding"/>
    <property type="evidence" value="ECO:0007669"/>
    <property type="project" value="InterPro"/>
</dbReference>
<dbReference type="CDD" id="cd00063">
    <property type="entry name" value="FN3"/>
    <property type="match status" value="10"/>
</dbReference>
<feature type="transmembrane region" description="Helical" evidence="4">
    <location>
        <begin position="1723"/>
        <end position="1746"/>
    </location>
</feature>
<dbReference type="InterPro" id="IPR002110">
    <property type="entry name" value="Ankyrin_rpt"/>
</dbReference>
<feature type="domain" description="Fibronectin type-III" evidence="7">
    <location>
        <begin position="1370"/>
        <end position="1469"/>
    </location>
</feature>
<protein>
    <submittedName>
        <fullName evidence="8">Protein sidekick-1</fullName>
    </submittedName>
</protein>
<dbReference type="FunFam" id="2.60.40.10:FF:000434">
    <property type="entry name" value="Sidekick cell adhesion molecule 2"/>
    <property type="match status" value="1"/>
</dbReference>
<gene>
    <name evidence="8" type="ORF">D9C73_002553</name>
</gene>
<dbReference type="PROSITE" id="PS50853">
    <property type="entry name" value="FN3"/>
    <property type="match status" value="9"/>
</dbReference>
<evidence type="ECO:0000259" key="7">
    <source>
        <dbReference type="PROSITE" id="PS50853"/>
    </source>
</evidence>
<dbReference type="Pfam" id="PF12796">
    <property type="entry name" value="Ank_2"/>
    <property type="match status" value="1"/>
</dbReference>
<dbReference type="STRING" id="240159.A0A4U5U3V7"/>
<feature type="domain" description="Fibronectin type-III" evidence="7">
    <location>
        <begin position="577"/>
        <end position="675"/>
    </location>
</feature>
<feature type="domain" description="Ig-like" evidence="6">
    <location>
        <begin position="417"/>
        <end position="506"/>
    </location>
</feature>
<dbReference type="Gene3D" id="1.25.40.20">
    <property type="entry name" value="Ankyrin repeat-containing domain"/>
    <property type="match status" value="1"/>
</dbReference>
<dbReference type="SUPFAM" id="SSF48403">
    <property type="entry name" value="Ankyrin repeat"/>
    <property type="match status" value="1"/>
</dbReference>
<keyword evidence="1" id="KW-0677">Repeat</keyword>
<organism evidence="8 9">
    <name type="scientific">Collichthys lucidus</name>
    <name type="common">Big head croaker</name>
    <name type="synonym">Sciaena lucida</name>
    <dbReference type="NCBI Taxonomy" id="240159"/>
    <lineage>
        <taxon>Eukaryota</taxon>
        <taxon>Metazoa</taxon>
        <taxon>Chordata</taxon>
        <taxon>Craniata</taxon>
        <taxon>Vertebrata</taxon>
        <taxon>Euteleostomi</taxon>
        <taxon>Actinopterygii</taxon>
        <taxon>Neopterygii</taxon>
        <taxon>Teleostei</taxon>
        <taxon>Neoteleostei</taxon>
        <taxon>Acanthomorphata</taxon>
        <taxon>Eupercaria</taxon>
        <taxon>Sciaenidae</taxon>
        <taxon>Collichthys</taxon>
    </lineage>
</organism>
<evidence type="ECO:0000256" key="1">
    <source>
        <dbReference type="ARBA" id="ARBA00022737"/>
    </source>
</evidence>
<feature type="compositionally biased region" description="Basic and acidic residues" evidence="3">
    <location>
        <begin position="294"/>
        <end position="322"/>
    </location>
</feature>
<dbReference type="SMART" id="SM00060">
    <property type="entry name" value="FN3"/>
    <property type="match status" value="11"/>
</dbReference>
<feature type="compositionally biased region" description="Acidic residues" evidence="3">
    <location>
        <begin position="1845"/>
        <end position="1856"/>
    </location>
</feature>
<feature type="region of interest" description="Disordered" evidence="3">
    <location>
        <begin position="1796"/>
        <end position="1819"/>
    </location>
</feature>
<evidence type="ECO:0000313" key="8">
    <source>
        <dbReference type="EMBL" id="TKS68490.1"/>
    </source>
</evidence>
<evidence type="ECO:0000256" key="4">
    <source>
        <dbReference type="SAM" id="Phobius"/>
    </source>
</evidence>
<feature type="domain" description="Fibronectin type-III" evidence="7">
    <location>
        <begin position="921"/>
        <end position="1021"/>
    </location>
</feature>
<keyword evidence="4" id="KW-0812">Transmembrane</keyword>
<accession>A0A4U5U3V7</accession>
<feature type="region of interest" description="Disordered" evidence="3">
    <location>
        <begin position="45"/>
        <end position="87"/>
    </location>
</feature>
<feature type="domain" description="Fibronectin type-III" evidence="7">
    <location>
        <begin position="1130"/>
        <end position="1226"/>
    </location>
</feature>
<feature type="region of interest" description="Disordered" evidence="3">
    <location>
        <begin position="1834"/>
        <end position="1857"/>
    </location>
</feature>
<dbReference type="InterPro" id="IPR000467">
    <property type="entry name" value="G_patch_dom"/>
</dbReference>
<dbReference type="Proteomes" id="UP000298787">
    <property type="component" value="Chromosome 3"/>
</dbReference>
<dbReference type="InterPro" id="IPR003961">
    <property type="entry name" value="FN3_dom"/>
</dbReference>
<dbReference type="FunFam" id="2.60.40.10:FF:000209">
    <property type="entry name" value="Sidekick cell adhesion molecule 2"/>
    <property type="match status" value="1"/>
</dbReference>
<keyword evidence="4" id="KW-1133">Transmembrane helix</keyword>
<dbReference type="PANTHER" id="PTHR13817">
    <property type="entry name" value="TITIN"/>
    <property type="match status" value="1"/>
</dbReference>
<feature type="compositionally biased region" description="Polar residues" evidence="3">
    <location>
        <begin position="1911"/>
        <end position="1932"/>
    </location>
</feature>
<dbReference type="SMART" id="SM00409">
    <property type="entry name" value="IG"/>
    <property type="match status" value="3"/>
</dbReference>
<dbReference type="PROSITE" id="PS50174">
    <property type="entry name" value="G_PATCH"/>
    <property type="match status" value="1"/>
</dbReference>
<feature type="compositionally biased region" description="Basic and acidic residues" evidence="3">
    <location>
        <begin position="45"/>
        <end position="57"/>
    </location>
</feature>
<dbReference type="FunFam" id="2.60.40.10:FF:000360">
    <property type="entry name" value="Sidekick cell adhesion molecule 2"/>
    <property type="match status" value="1"/>
</dbReference>
<dbReference type="InterPro" id="IPR003599">
    <property type="entry name" value="Ig_sub"/>
</dbReference>
<dbReference type="Pfam" id="PF07679">
    <property type="entry name" value="I-set"/>
    <property type="match status" value="3"/>
</dbReference>
<evidence type="ECO:0000256" key="3">
    <source>
        <dbReference type="SAM" id="MobiDB-lite"/>
    </source>
</evidence>
<feature type="domain" description="Fibronectin type-III" evidence="7">
    <location>
        <begin position="680"/>
        <end position="793"/>
    </location>
</feature>
<dbReference type="InterPro" id="IPR036116">
    <property type="entry name" value="FN3_sf"/>
</dbReference>
<dbReference type="SMART" id="SM00408">
    <property type="entry name" value="IGc2"/>
    <property type="match status" value="3"/>
</dbReference>
<dbReference type="InterPro" id="IPR003598">
    <property type="entry name" value="Ig_sub2"/>
</dbReference>
<proteinExistence type="predicted"/>
<feature type="domain" description="Fibronectin type-III" evidence="7">
    <location>
        <begin position="1026"/>
        <end position="1125"/>
    </location>
</feature>
<dbReference type="InterPro" id="IPR013098">
    <property type="entry name" value="Ig_I-set"/>
</dbReference>
<keyword evidence="9" id="KW-1185">Reference proteome</keyword>
<evidence type="ECO:0000259" key="5">
    <source>
        <dbReference type="PROSITE" id="PS50174"/>
    </source>
</evidence>
<feature type="region of interest" description="Disordered" evidence="3">
    <location>
        <begin position="1"/>
        <end position="27"/>
    </location>
</feature>
<reference evidence="8 9" key="1">
    <citation type="submission" date="2019-01" db="EMBL/GenBank/DDBJ databases">
        <title>Genome Assembly of Collichthys lucidus.</title>
        <authorList>
            <person name="Cai M."/>
            <person name="Xiao S."/>
        </authorList>
    </citation>
    <scope>NUCLEOTIDE SEQUENCE [LARGE SCALE GENOMIC DNA]</scope>
    <source>
        <strain evidence="8">JT15FE1705JMU</strain>
        <tissue evidence="8">Muscle</tissue>
    </source>
</reference>
<sequence length="1941" mass="211305">MAALGFTPASGQDVFSIDTGEQPSSTAGCVLSGKEARHFYENLMKDEEAHRKDDGRGHSRRVRRRGRAAEMQTSSGSNERRETRNSESSMQLLGLRLLRCAHEGDVSSLKDLLSKGADINFQDTYFWTAVMCASWSGQRAAVRLLLQREAAWVGVVDTQGRDARDLALEAGHSDILEEFESYGESTQRDIPSDDSAAQRQWCDVCCNEYSGGLSSHLSSTLHQFSLQRPPPSPYYCLPPSSNSYKMMVRCGWKPGTGLGPEGEGTKQPVSTVLKRDNEGLGYGQMKRAKVTHFQARDHDAVKLPSKEKEKSGGKGQRKEEKPPLLAAQPKRKIFADLDRNVDIPCLATGVPQPRIEWFKDAVPLSKLANPRYKVTAATGLTVRRVQPGDGGIFQCLARNAAGETQAHTQLLVSSAAPAFTFPPSDQTVTDGNTALFTCQTTGAPKSAIAWSKGSQVLASGSVQVPRFTLLQSGGLEIQPISFQDSGEYTCIASNSEGTINASATLTVWSRTVISVPPTDQRVIKGTTAILHCNATHDPRVNISFKWDRGGVPVLPTSGGRVSVRQGSLTIGQTWSGDIGDYTCTVTSQAGNDSRSARLEVILSCLSQILSASNLRVFRLDSPWKVYLSEVDPAVTAVSVGGLTPARTYQFRLCAVNQVGRGQYSAETQRLMLREEAPSAPPKNIVASGRTNQSIMVQWQPPPEPQLNGIQVAAYTGAGLGVYSSPVTEYTLQGEQSPEDAIVVTITPDYPGARHTGLVSGLKKFTWYFGSTLCFTTPGDGPRSTPTLLQTHEDTPGPVHHLSFTEILDTSLRVSWTDPEDKNGIITVIRHLHNKATVLTAQGCSAFTVGLEESDNGYSIKVTLHIYSFLLNLLFIQHLYQLTGLTSTTLYTLQVAALTAAGRGVVTSSTISTGVPPELPGAPSNLVISNISPRTATLRFRPGPDGKTAISRWIVEGQVVKDDGKEEAWSVVYQKDNQPDADTLEIPNLSPFTQYRFRMQQVNIVGSSPVSAPSRVIQTLQAAPDTHPSNLTLLSATQTSLCFSWKPLPESEYNSSPETVGYRLRVWRTDGQGEDRTENVEGAGRTTEVTLEGLNPWTQYQIQIQAYNSIGPGPWSNTVAVRTAESVPSGSPVNVTAEAVSSSRILLTWSALSLAQKNGAILGYKVLYSEKDSEGPPSVQVAKGEGSLSLVLGALQKYTVYVLQVLAYTQIGDGPPSNPILLRTKEDVPGPPVRMVFPEVRLSSVRVVWQPPTNPNGIILGYQISYRLDSRDPQRWTTVEVGSNARQFTVTGLSPEQTYVFQLTARTAVGWGKEQEALVVTTERRGGTVYVWLKPFTSYKFRMLATNDVGDSVLSKETEAVTTLQDVPDDPPVILAVKPTTTTSVLVQWKRPSDDSINGMLTGYRLYYRELPVNTSTFTEAEVQATRNNTTSAFITKLKKFKHYQIVMTSYNIIGESPPSTPVEVSVGEAAPSVAPQSIRVSAVSPSILEVTWDTPPLETQNGLIQGYKIHYWERDKQNQSEKVKVIFVPDTRVQLTNLTSYTPYLVALTAFNTAGDGPPSDPRGARTLQSAPSQPSYLSFSEVTGGSVNVSWGAPLTPNGQLEGYRVIYQPTAPVQGVSKVVTVDVRGSWQRWLKVRDLTKGATYAFSLQALTVSYGPPIQANITAQPVQGSPGSPMEMSITKTSSALTIHWTEGDTGAAPVTGYVIEARPSALSERPFYEEWWFLLVMALVGLILILVLVFTLLLHGHSNNTKPVAQLAPPPQGKHVSTAEESVTLDNGGFTALELNSRTLNTKNSFLKKNGTRSPPRPSPGGLHYSDEDICNNYNGAVLTESTTLTEKPTEVSESELTDSDYEDEQPKHSFVNHYMSDPTYYNSWKRQPKGLKGIGTPFGYEECATADTEPYYQTVVTQHSTGGAYTPTGQPAHTHVNPNTNPPGSRPQ</sequence>
<evidence type="ECO:0000259" key="6">
    <source>
        <dbReference type="PROSITE" id="PS50835"/>
    </source>
</evidence>
<dbReference type="InterPro" id="IPR050964">
    <property type="entry name" value="Striated_Muscle_Regulatory"/>
</dbReference>
<dbReference type="PROSITE" id="PS50835">
    <property type="entry name" value="IG_LIKE"/>
    <property type="match status" value="3"/>
</dbReference>
<dbReference type="SMART" id="SM00443">
    <property type="entry name" value="G_patch"/>
    <property type="match status" value="1"/>
</dbReference>
<feature type="domain" description="Fibronectin type-III" evidence="7">
    <location>
        <begin position="1230"/>
        <end position="1324"/>
    </location>
</feature>
<dbReference type="FunFam" id="2.60.40.10:FF:000028">
    <property type="entry name" value="Neuronal cell adhesion molecule"/>
    <property type="match status" value="2"/>
</dbReference>
<dbReference type="EMBL" id="CM014080">
    <property type="protein sequence ID" value="TKS68490.1"/>
    <property type="molecule type" value="Genomic_DNA"/>
</dbReference>
<keyword evidence="4" id="KW-0472">Membrane</keyword>
<feature type="domain" description="Ig-like" evidence="6">
    <location>
        <begin position="510"/>
        <end position="599"/>
    </location>
</feature>
<dbReference type="GO" id="GO:0007416">
    <property type="term" value="P:synapse assembly"/>
    <property type="evidence" value="ECO:0007669"/>
    <property type="project" value="TreeGrafter"/>
</dbReference>
<dbReference type="Pfam" id="PF00041">
    <property type="entry name" value="fn3"/>
    <property type="match status" value="8"/>
</dbReference>
<dbReference type="SUPFAM" id="SSF49265">
    <property type="entry name" value="Fibronectin type III"/>
    <property type="match status" value="7"/>
</dbReference>
<feature type="region of interest" description="Disordered" evidence="3">
    <location>
        <begin position="1911"/>
        <end position="1941"/>
    </location>
</feature>